<dbReference type="GO" id="GO:0046872">
    <property type="term" value="F:metal ion binding"/>
    <property type="evidence" value="ECO:0007669"/>
    <property type="project" value="UniProtKB-KW"/>
</dbReference>
<accession>A0A146GDN3</accession>
<dbReference type="GO" id="GO:0019323">
    <property type="term" value="P:pentose catabolic process"/>
    <property type="evidence" value="ECO:0007669"/>
    <property type="project" value="TreeGrafter"/>
</dbReference>
<sequence length="251" mass="27134">MPDTALDSLLALSHSLGRPDLQLAILGEGNTSTRLDADTFLVKASGSSLSTLTPDGVVRCYSAPLLALLDAKNLSDTDVDNALLESRVDKNARKPSVEALFHAYLLSLPGINFVGHTHPITANAFLCSDRAREFASTRLFPDEIVCCGRVSAFVPYTDPGLVLSQAIRKEVESFRKDEGELPRVILLQNHGVITLGGSPQAVEAAMFMCEKAARIRVGAAAVGDVVTLTEQEVNRIAHRPDEHHRRKALNI</sequence>
<organism evidence="4 5">
    <name type="scientific">Terrimicrobium sacchariphilum</name>
    <dbReference type="NCBI Taxonomy" id="690879"/>
    <lineage>
        <taxon>Bacteria</taxon>
        <taxon>Pseudomonadati</taxon>
        <taxon>Verrucomicrobiota</taxon>
        <taxon>Terrimicrobiia</taxon>
        <taxon>Terrimicrobiales</taxon>
        <taxon>Terrimicrobiaceae</taxon>
        <taxon>Terrimicrobium</taxon>
    </lineage>
</organism>
<evidence type="ECO:0000313" key="5">
    <source>
        <dbReference type="Proteomes" id="UP000076023"/>
    </source>
</evidence>
<protein>
    <submittedName>
        <fullName evidence="4">Class II Aldolase and Adducin N-terminal domain-containing protein</fullName>
    </submittedName>
</protein>
<dbReference type="SMART" id="SM01007">
    <property type="entry name" value="Aldolase_II"/>
    <property type="match status" value="1"/>
</dbReference>
<keyword evidence="1" id="KW-0479">Metal-binding</keyword>
<dbReference type="InterPro" id="IPR050197">
    <property type="entry name" value="Aldolase_class_II_sugar_metab"/>
</dbReference>
<dbReference type="SUPFAM" id="SSF53639">
    <property type="entry name" value="AraD/HMP-PK domain-like"/>
    <property type="match status" value="1"/>
</dbReference>
<dbReference type="InParanoid" id="A0A146GDN3"/>
<dbReference type="OrthoDB" id="9774430at2"/>
<evidence type="ECO:0000256" key="2">
    <source>
        <dbReference type="ARBA" id="ARBA00023239"/>
    </source>
</evidence>
<keyword evidence="2" id="KW-0456">Lyase</keyword>
<dbReference type="PANTHER" id="PTHR22789:SF0">
    <property type="entry name" value="3-OXO-TETRONATE 4-PHOSPHATE DECARBOXYLASE-RELATED"/>
    <property type="match status" value="1"/>
</dbReference>
<evidence type="ECO:0000256" key="1">
    <source>
        <dbReference type="ARBA" id="ARBA00022723"/>
    </source>
</evidence>
<proteinExistence type="predicted"/>
<reference evidence="5" key="1">
    <citation type="journal article" date="2017" name="Genome Announc.">
        <title>Draft Genome Sequence of Terrimicrobium sacchariphilum NM-5T, a Facultative Anaerobic Soil Bacterium of the Class Spartobacteria.</title>
        <authorList>
            <person name="Qiu Y.L."/>
            <person name="Tourlousse D.M."/>
            <person name="Matsuura N."/>
            <person name="Ohashi A."/>
            <person name="Sekiguchi Y."/>
        </authorList>
    </citation>
    <scope>NUCLEOTIDE SEQUENCE [LARGE SCALE GENOMIC DNA]</scope>
    <source>
        <strain evidence="5">NM-5</strain>
    </source>
</reference>
<evidence type="ECO:0000313" key="4">
    <source>
        <dbReference type="EMBL" id="GAT34616.1"/>
    </source>
</evidence>
<dbReference type="RefSeq" id="WP_075080231.1">
    <property type="nucleotide sequence ID" value="NZ_BDCO01000002.1"/>
</dbReference>
<name>A0A146GDN3_TERSA</name>
<dbReference type="InterPro" id="IPR036409">
    <property type="entry name" value="Aldolase_II/adducin_N_sf"/>
</dbReference>
<dbReference type="GO" id="GO:0016832">
    <property type="term" value="F:aldehyde-lyase activity"/>
    <property type="evidence" value="ECO:0007669"/>
    <property type="project" value="TreeGrafter"/>
</dbReference>
<dbReference type="Proteomes" id="UP000076023">
    <property type="component" value="Unassembled WGS sequence"/>
</dbReference>
<gene>
    <name evidence="4" type="ORF">TSACC_23048</name>
</gene>
<dbReference type="PANTHER" id="PTHR22789">
    <property type="entry name" value="FUCULOSE PHOSPHATE ALDOLASE"/>
    <property type="match status" value="1"/>
</dbReference>
<dbReference type="AlphaFoldDB" id="A0A146GDN3"/>
<comment type="caution">
    <text evidence="4">The sequence shown here is derived from an EMBL/GenBank/DDBJ whole genome shotgun (WGS) entry which is preliminary data.</text>
</comment>
<dbReference type="STRING" id="690879.TSACC_23048"/>
<feature type="domain" description="Class II aldolase/adducin N-terminal" evidence="3">
    <location>
        <begin position="7"/>
        <end position="217"/>
    </location>
</feature>
<keyword evidence="5" id="KW-1185">Reference proteome</keyword>
<dbReference type="Gene3D" id="3.40.225.10">
    <property type="entry name" value="Class II aldolase/adducin N-terminal domain"/>
    <property type="match status" value="1"/>
</dbReference>
<dbReference type="InterPro" id="IPR001303">
    <property type="entry name" value="Aldolase_II/adducin_N"/>
</dbReference>
<dbReference type="Pfam" id="PF00596">
    <property type="entry name" value="Aldolase_II"/>
    <property type="match status" value="1"/>
</dbReference>
<evidence type="ECO:0000259" key="3">
    <source>
        <dbReference type="SMART" id="SM01007"/>
    </source>
</evidence>
<dbReference type="EMBL" id="BDCO01000002">
    <property type="protein sequence ID" value="GAT34616.1"/>
    <property type="molecule type" value="Genomic_DNA"/>
</dbReference>
<dbReference type="GO" id="GO:0005829">
    <property type="term" value="C:cytosol"/>
    <property type="evidence" value="ECO:0007669"/>
    <property type="project" value="TreeGrafter"/>
</dbReference>